<dbReference type="SUPFAM" id="SSF50494">
    <property type="entry name" value="Trypsin-like serine proteases"/>
    <property type="match status" value="1"/>
</dbReference>
<dbReference type="EMBL" id="CP055903">
    <property type="protein sequence ID" value="QKX64238.1"/>
    <property type="molecule type" value="Genomic_DNA"/>
</dbReference>
<protein>
    <recommendedName>
        <fullName evidence="6">Peptidase S1 domain-containing protein</fullName>
    </recommendedName>
</protein>
<keyword evidence="8" id="KW-1185">Reference proteome</keyword>
<feature type="signal peptide" evidence="5">
    <location>
        <begin position="1"/>
        <end position="18"/>
    </location>
</feature>
<dbReference type="PANTHER" id="PTHR24276">
    <property type="entry name" value="POLYSERASE-RELATED"/>
    <property type="match status" value="1"/>
</dbReference>
<evidence type="ECO:0000256" key="1">
    <source>
        <dbReference type="ARBA" id="ARBA00007664"/>
    </source>
</evidence>
<dbReference type="InterPro" id="IPR001314">
    <property type="entry name" value="Peptidase_S1A"/>
</dbReference>
<accession>A0A7H8RE09</accession>
<keyword evidence="4" id="KW-1015">Disulfide bond</keyword>
<dbReference type="FunFam" id="2.40.10.10:FF:000034">
    <property type="entry name" value="Eupolytin"/>
    <property type="match status" value="1"/>
</dbReference>
<evidence type="ECO:0000256" key="5">
    <source>
        <dbReference type="SAM" id="SignalP"/>
    </source>
</evidence>
<organism evidence="7 8">
    <name type="scientific">Talaromyces rugulosus</name>
    <name type="common">Penicillium rugulosum</name>
    <dbReference type="NCBI Taxonomy" id="121627"/>
    <lineage>
        <taxon>Eukaryota</taxon>
        <taxon>Fungi</taxon>
        <taxon>Dikarya</taxon>
        <taxon>Ascomycota</taxon>
        <taxon>Pezizomycotina</taxon>
        <taxon>Eurotiomycetes</taxon>
        <taxon>Eurotiomycetidae</taxon>
        <taxon>Eurotiales</taxon>
        <taxon>Trichocomaceae</taxon>
        <taxon>Talaromyces</taxon>
        <taxon>Talaromyces sect. Islandici</taxon>
    </lineage>
</organism>
<dbReference type="Proteomes" id="UP000509510">
    <property type="component" value="Chromosome VI"/>
</dbReference>
<dbReference type="InterPro" id="IPR043504">
    <property type="entry name" value="Peptidase_S1_PA_chymotrypsin"/>
</dbReference>
<dbReference type="OrthoDB" id="6380398at2759"/>
<feature type="domain" description="Peptidase S1" evidence="6">
    <location>
        <begin position="22"/>
        <end position="237"/>
    </location>
</feature>
<dbReference type="InterPro" id="IPR001254">
    <property type="entry name" value="Trypsin_dom"/>
</dbReference>
<dbReference type="AlphaFoldDB" id="A0A7H8RE09"/>
<sequence length="237" mass="24783">MQISLLAVFLFILDLVQAEDSIVGGRDTTIEEHPFQLSLQHYGRSACGATILSSNMALTSAHCTDGLSASSLTVRAGSSFRGQGGQVLQVSKISQHPLYNPQTHDNDVSVLILSGRIHGAEAHPIGLQPEGAEVSVGTLGTITGWGILSSGGSQPSQLQEAEVAKISDKQCQEAYGNITSITSSMHCFEIQGKGACQGDYGGPVVIHGVQVGIISFGKGCANDDYPGVYTKISNPVI</sequence>
<proteinExistence type="inferred from homology"/>
<dbReference type="GeneID" id="55998889"/>
<dbReference type="InterPro" id="IPR009003">
    <property type="entry name" value="Peptidase_S1_PA"/>
</dbReference>
<evidence type="ECO:0000256" key="3">
    <source>
        <dbReference type="ARBA" id="ARBA00022801"/>
    </source>
</evidence>
<gene>
    <name evidence="7" type="ORF">TRUGW13939_11411</name>
</gene>
<dbReference type="GO" id="GO:0006508">
    <property type="term" value="P:proteolysis"/>
    <property type="evidence" value="ECO:0007669"/>
    <property type="project" value="UniProtKB-KW"/>
</dbReference>
<dbReference type="PANTHER" id="PTHR24276:SF91">
    <property type="entry name" value="AT26814P-RELATED"/>
    <property type="match status" value="1"/>
</dbReference>
<dbReference type="CDD" id="cd00190">
    <property type="entry name" value="Tryp_SPc"/>
    <property type="match status" value="1"/>
</dbReference>
<keyword evidence="5" id="KW-0732">Signal</keyword>
<dbReference type="Pfam" id="PF00089">
    <property type="entry name" value="Trypsin"/>
    <property type="match status" value="1"/>
</dbReference>
<dbReference type="GO" id="GO:0004252">
    <property type="term" value="F:serine-type endopeptidase activity"/>
    <property type="evidence" value="ECO:0007669"/>
    <property type="project" value="InterPro"/>
</dbReference>
<reference evidence="8" key="1">
    <citation type="submission" date="2020-06" db="EMBL/GenBank/DDBJ databases">
        <title>A chromosome-scale genome assembly of Talaromyces rugulosus W13939.</title>
        <authorList>
            <person name="Wang B."/>
            <person name="Guo L."/>
            <person name="Ye K."/>
            <person name="Wang L."/>
        </authorList>
    </citation>
    <scope>NUCLEOTIDE SEQUENCE [LARGE SCALE GENOMIC DNA]</scope>
    <source>
        <strain evidence="8">W13939</strain>
    </source>
</reference>
<keyword evidence="2" id="KW-0645">Protease</keyword>
<name>A0A7H8RE09_TALRU</name>
<dbReference type="RefSeq" id="XP_035350412.1">
    <property type="nucleotide sequence ID" value="XM_035494519.1"/>
</dbReference>
<dbReference type="InterPro" id="IPR050430">
    <property type="entry name" value="Peptidase_S1"/>
</dbReference>
<feature type="chain" id="PRO_5028826410" description="Peptidase S1 domain-containing protein" evidence="5">
    <location>
        <begin position="19"/>
        <end position="237"/>
    </location>
</feature>
<dbReference type="PRINTS" id="PR00722">
    <property type="entry name" value="CHYMOTRYPSIN"/>
</dbReference>
<dbReference type="PROSITE" id="PS50240">
    <property type="entry name" value="TRYPSIN_DOM"/>
    <property type="match status" value="1"/>
</dbReference>
<dbReference type="KEGG" id="trg:TRUGW13939_11411"/>
<evidence type="ECO:0000259" key="6">
    <source>
        <dbReference type="PROSITE" id="PS50240"/>
    </source>
</evidence>
<evidence type="ECO:0000256" key="2">
    <source>
        <dbReference type="ARBA" id="ARBA00022670"/>
    </source>
</evidence>
<dbReference type="SMART" id="SM00020">
    <property type="entry name" value="Tryp_SPc"/>
    <property type="match status" value="1"/>
</dbReference>
<evidence type="ECO:0000313" key="8">
    <source>
        <dbReference type="Proteomes" id="UP000509510"/>
    </source>
</evidence>
<comment type="similarity">
    <text evidence="1">Belongs to the peptidase S1 family.</text>
</comment>
<evidence type="ECO:0000313" key="7">
    <source>
        <dbReference type="EMBL" id="QKX64238.1"/>
    </source>
</evidence>
<keyword evidence="3" id="KW-0378">Hydrolase</keyword>
<evidence type="ECO:0000256" key="4">
    <source>
        <dbReference type="ARBA" id="ARBA00023157"/>
    </source>
</evidence>
<dbReference type="Gene3D" id="2.40.10.10">
    <property type="entry name" value="Trypsin-like serine proteases"/>
    <property type="match status" value="1"/>
</dbReference>